<protein>
    <submittedName>
        <fullName evidence="1">Uncharacterized protein</fullName>
    </submittedName>
</protein>
<dbReference type="EMBL" id="AP018907">
    <property type="protein sequence ID" value="BBF92039.1"/>
    <property type="molecule type" value="Genomic_DNA"/>
</dbReference>
<evidence type="ECO:0000313" key="2">
    <source>
        <dbReference type="Proteomes" id="UP000266934"/>
    </source>
</evidence>
<sequence>MKIGEASNDTRASCTIGDGAGDRGCRPVRRGIWKRRPRFAEIFGTWGGRIGAIAAKVEGSRRATQWRQVRRHAPARLCEGLTEDGCRLRWQEVPTIEGPAEYQCVAYCPWQ</sequence>
<evidence type="ECO:0000313" key="1">
    <source>
        <dbReference type="EMBL" id="BBF92039.1"/>
    </source>
</evidence>
<proteinExistence type="predicted"/>
<dbReference type="Proteomes" id="UP000266934">
    <property type="component" value="Chromosome"/>
</dbReference>
<accession>A0A348FXK6</accession>
<gene>
    <name evidence="1" type="ORF">BLTE_07240</name>
</gene>
<keyword evidence="2" id="KW-1185">Reference proteome</keyword>
<organism evidence="1 2">
    <name type="scientific">Blastochloris tepida</name>
    <dbReference type="NCBI Taxonomy" id="2233851"/>
    <lineage>
        <taxon>Bacteria</taxon>
        <taxon>Pseudomonadati</taxon>
        <taxon>Pseudomonadota</taxon>
        <taxon>Alphaproteobacteria</taxon>
        <taxon>Hyphomicrobiales</taxon>
        <taxon>Blastochloridaceae</taxon>
        <taxon>Blastochloris</taxon>
    </lineage>
</organism>
<dbReference type="KEGG" id="blag:BLTE_07240"/>
<dbReference type="AlphaFoldDB" id="A0A348FXK6"/>
<name>A0A348FXK6_9HYPH</name>
<reference evidence="1 2" key="1">
    <citation type="submission" date="2018-08" db="EMBL/GenBank/DDBJ databases">
        <title>Complete genome sequencing of Blastochloris tepida GI.</title>
        <authorList>
            <person name="Tsukatani Y."/>
            <person name="Mori H."/>
        </authorList>
    </citation>
    <scope>NUCLEOTIDE SEQUENCE [LARGE SCALE GENOMIC DNA]</scope>
    <source>
        <strain evidence="1 2">GI</strain>
    </source>
</reference>